<dbReference type="PROSITE" id="PS51886">
    <property type="entry name" value="TLDC"/>
    <property type="match status" value="1"/>
</dbReference>
<reference evidence="2 3" key="1">
    <citation type="submission" date="2014-06" db="EMBL/GenBank/DDBJ databases">
        <authorList>
            <person name="Swart Estienne"/>
        </authorList>
    </citation>
    <scope>NUCLEOTIDE SEQUENCE [LARGE SCALE GENOMIC DNA]</scope>
    <source>
        <strain evidence="2 3">130c</strain>
    </source>
</reference>
<protein>
    <recommendedName>
        <fullName evidence="1">TLDc domain-containing protein</fullName>
    </recommendedName>
</protein>
<organism evidence="2 3">
    <name type="scientific">Stylonychia lemnae</name>
    <name type="common">Ciliate</name>
    <dbReference type="NCBI Taxonomy" id="5949"/>
    <lineage>
        <taxon>Eukaryota</taxon>
        <taxon>Sar</taxon>
        <taxon>Alveolata</taxon>
        <taxon>Ciliophora</taxon>
        <taxon>Intramacronucleata</taxon>
        <taxon>Spirotrichea</taxon>
        <taxon>Stichotrichia</taxon>
        <taxon>Sporadotrichida</taxon>
        <taxon>Oxytrichidae</taxon>
        <taxon>Stylonychinae</taxon>
        <taxon>Stylonychia</taxon>
    </lineage>
</organism>
<dbReference type="OrthoDB" id="431168at2759"/>
<accession>A0A078B556</accession>
<evidence type="ECO:0000313" key="3">
    <source>
        <dbReference type="Proteomes" id="UP000039865"/>
    </source>
</evidence>
<dbReference type="EMBL" id="CCKQ01017759">
    <property type="protein sequence ID" value="CDW89660.1"/>
    <property type="molecule type" value="Genomic_DNA"/>
</dbReference>
<dbReference type="InParanoid" id="A0A078B556"/>
<dbReference type="AlphaFoldDB" id="A0A078B556"/>
<evidence type="ECO:0000259" key="1">
    <source>
        <dbReference type="PROSITE" id="PS51886"/>
    </source>
</evidence>
<gene>
    <name evidence="2" type="primary">Contig19106.g20260</name>
    <name evidence="2" type="ORF">STYLEM_18795</name>
</gene>
<dbReference type="SMART" id="SM00584">
    <property type="entry name" value="TLDc"/>
    <property type="match status" value="1"/>
</dbReference>
<keyword evidence="3" id="KW-1185">Reference proteome</keyword>
<dbReference type="Proteomes" id="UP000039865">
    <property type="component" value="Unassembled WGS sequence"/>
</dbReference>
<evidence type="ECO:0000313" key="2">
    <source>
        <dbReference type="EMBL" id="CDW89660.1"/>
    </source>
</evidence>
<sequence length="359" mass="41483">MLPCGDLICLSCFQTLLEPQESKLICPVDKETLIISQKFREKVQKITKQQQELLWISCQQHIDLIAEYYCNIHRELVCHQCVHKSHRAHAQKLDHVVAQDIQEFCERALIRLKERRGIVTDLIQEVENYNQLDKSYPAEIFVKILKGIQDELLPHLDKKGKKELQLKMNRKANNDISEESMALFNITDDHEDLLKEWIHGEDEAGNTQLELLYKGTRDTFNSSKMHEMINDKGPIVGIIKSQHDQVFGGYSSVGWKNAGDWTRDENAFLFSLTKKTKHEQYQQKEQALYFAASYMLWFSYDMLLYSNCDSNTSSSSSLGTTYKLPDGIVQGSVEGQNYLAGSSNYSVKEIEIYRVILEQ</sequence>
<dbReference type="Pfam" id="PF07534">
    <property type="entry name" value="TLD"/>
    <property type="match status" value="1"/>
</dbReference>
<feature type="domain" description="TLDc" evidence="1">
    <location>
        <begin position="184"/>
        <end position="356"/>
    </location>
</feature>
<proteinExistence type="predicted"/>
<dbReference type="InterPro" id="IPR006571">
    <property type="entry name" value="TLDc_dom"/>
</dbReference>
<dbReference type="SUPFAM" id="SSF57845">
    <property type="entry name" value="B-box zinc-binding domain"/>
    <property type="match status" value="1"/>
</dbReference>
<name>A0A078B556_STYLE</name>